<reference evidence="2" key="1">
    <citation type="submission" date="2020-10" db="EMBL/GenBank/DDBJ databases">
        <authorList>
            <person name="Han B."/>
            <person name="Lu T."/>
            <person name="Zhao Q."/>
            <person name="Huang X."/>
            <person name="Zhao Y."/>
        </authorList>
    </citation>
    <scope>NUCLEOTIDE SEQUENCE</scope>
</reference>
<dbReference type="CDD" id="cd00590">
    <property type="entry name" value="RRM_SF"/>
    <property type="match status" value="1"/>
</dbReference>
<comment type="caution">
    <text evidence="2">The sequence shown here is derived from an EMBL/GenBank/DDBJ whole genome shotgun (WGS) entry which is preliminary data.</text>
</comment>
<feature type="region of interest" description="Disordered" evidence="1">
    <location>
        <begin position="1"/>
        <end position="30"/>
    </location>
</feature>
<gene>
    <name evidence="2" type="ORF">NCGR_LOCUS44921</name>
</gene>
<dbReference type="Proteomes" id="UP000604825">
    <property type="component" value="Unassembled WGS sequence"/>
</dbReference>
<evidence type="ECO:0000313" key="3">
    <source>
        <dbReference type="Proteomes" id="UP000604825"/>
    </source>
</evidence>
<sequence>MSGKNASRVEHRRWGWPRRPGLAAGEEVVPGRAPPRGLAAGAGRCLLAAGAGPRRRAGCRCWSRRPEATRAGPPSRLRGDKGAFGSYSASPVVAPAARVSLPRSISCATVQDADRAIQQKNGFPVPGRKIRVKLEMNQCSTEGIFAKEGEYAMQVKDSDLKDEANETSAGKHKGKSHKTDPGCNYFPILKQDVMLNQSNHICCQRMLWYQRKIPLATPKR</sequence>
<proteinExistence type="predicted"/>
<organism evidence="2 3">
    <name type="scientific">Miscanthus lutarioriparius</name>
    <dbReference type="NCBI Taxonomy" id="422564"/>
    <lineage>
        <taxon>Eukaryota</taxon>
        <taxon>Viridiplantae</taxon>
        <taxon>Streptophyta</taxon>
        <taxon>Embryophyta</taxon>
        <taxon>Tracheophyta</taxon>
        <taxon>Spermatophyta</taxon>
        <taxon>Magnoliopsida</taxon>
        <taxon>Liliopsida</taxon>
        <taxon>Poales</taxon>
        <taxon>Poaceae</taxon>
        <taxon>PACMAD clade</taxon>
        <taxon>Panicoideae</taxon>
        <taxon>Andropogonodae</taxon>
        <taxon>Andropogoneae</taxon>
        <taxon>Saccharinae</taxon>
        <taxon>Miscanthus</taxon>
    </lineage>
</organism>
<evidence type="ECO:0000256" key="1">
    <source>
        <dbReference type="SAM" id="MobiDB-lite"/>
    </source>
</evidence>
<accession>A0A811QR86</accession>
<keyword evidence="3" id="KW-1185">Reference proteome</keyword>
<protein>
    <submittedName>
        <fullName evidence="2">Uncharacterized protein</fullName>
    </submittedName>
</protein>
<dbReference type="AlphaFoldDB" id="A0A811QR86"/>
<dbReference type="EMBL" id="CAJGYO010000011">
    <property type="protein sequence ID" value="CAD6261500.1"/>
    <property type="molecule type" value="Genomic_DNA"/>
</dbReference>
<evidence type="ECO:0000313" key="2">
    <source>
        <dbReference type="EMBL" id="CAD6261500.1"/>
    </source>
</evidence>
<name>A0A811QR86_9POAL</name>
<dbReference type="OrthoDB" id="439808at2759"/>